<evidence type="ECO:0000256" key="1">
    <source>
        <dbReference type="SAM" id="MobiDB-lite"/>
    </source>
</evidence>
<organism evidence="2">
    <name type="scientific">Haptolina ericina</name>
    <dbReference type="NCBI Taxonomy" id="156174"/>
    <lineage>
        <taxon>Eukaryota</taxon>
        <taxon>Haptista</taxon>
        <taxon>Haptophyta</taxon>
        <taxon>Prymnesiophyceae</taxon>
        <taxon>Prymnesiales</taxon>
        <taxon>Prymnesiaceae</taxon>
        <taxon>Haptolina</taxon>
    </lineage>
</organism>
<sequence length="163" mass="17938">MQELISARLCVQLGREPTPEEVETELVRLGLLSLQVEALVEQQPPVLGEAWEEVPSPSPDYICGSSEVAVSQMHSKRIRAKGGASVEPTDWRPALKNQAAAAYRESRELSYLCRSRQDGSPLSNRILLPRMDGGMDPSSRAPHSSSPLSDRMLVFSSSPPTRR</sequence>
<protein>
    <submittedName>
        <fullName evidence="2">Uncharacterized protein</fullName>
    </submittedName>
</protein>
<proteinExistence type="predicted"/>
<dbReference type="EMBL" id="HBHX01012558">
    <property type="protein sequence ID" value="CAE0106331.1"/>
    <property type="molecule type" value="Transcribed_RNA"/>
</dbReference>
<gene>
    <name evidence="2" type="ORF">HERI1096_LOCUS6990</name>
</gene>
<name>A0A7S3ALB3_9EUKA</name>
<evidence type="ECO:0000313" key="2">
    <source>
        <dbReference type="EMBL" id="CAE0106331.1"/>
    </source>
</evidence>
<feature type="compositionally biased region" description="Low complexity" evidence="1">
    <location>
        <begin position="137"/>
        <end position="149"/>
    </location>
</feature>
<dbReference type="AlphaFoldDB" id="A0A7S3ALB3"/>
<reference evidence="2" key="1">
    <citation type="submission" date="2021-01" db="EMBL/GenBank/DDBJ databases">
        <authorList>
            <person name="Corre E."/>
            <person name="Pelletier E."/>
            <person name="Niang G."/>
            <person name="Scheremetjew M."/>
            <person name="Finn R."/>
            <person name="Kale V."/>
            <person name="Holt S."/>
            <person name="Cochrane G."/>
            <person name="Meng A."/>
            <person name="Brown T."/>
            <person name="Cohen L."/>
        </authorList>
    </citation>
    <scope>NUCLEOTIDE SEQUENCE</scope>
    <source>
        <strain evidence="2">CCMP281</strain>
    </source>
</reference>
<accession>A0A7S3ALB3</accession>
<feature type="region of interest" description="Disordered" evidence="1">
    <location>
        <begin position="122"/>
        <end position="163"/>
    </location>
</feature>